<feature type="domain" description="N-acetyltransferase" evidence="3">
    <location>
        <begin position="148"/>
        <end position="305"/>
    </location>
</feature>
<dbReference type="InterPro" id="IPR000182">
    <property type="entry name" value="GNAT_dom"/>
</dbReference>
<evidence type="ECO:0000313" key="5">
    <source>
        <dbReference type="Proteomes" id="UP000660745"/>
    </source>
</evidence>
<reference evidence="4" key="2">
    <citation type="submission" date="2020-09" db="EMBL/GenBank/DDBJ databases">
        <authorList>
            <person name="Sun Q."/>
            <person name="Zhou Y."/>
        </authorList>
    </citation>
    <scope>NUCLEOTIDE SEQUENCE</scope>
    <source>
        <strain evidence="4">CGMCC 4.7430</strain>
    </source>
</reference>
<reference evidence="4" key="1">
    <citation type="journal article" date="2014" name="Int. J. Syst. Evol. Microbiol.">
        <title>Complete genome sequence of Corynebacterium casei LMG S-19264T (=DSM 44701T), isolated from a smear-ripened cheese.</title>
        <authorList>
            <consortium name="US DOE Joint Genome Institute (JGI-PGF)"/>
            <person name="Walter F."/>
            <person name="Albersmeier A."/>
            <person name="Kalinowski J."/>
            <person name="Ruckert C."/>
        </authorList>
    </citation>
    <scope>NUCLEOTIDE SEQUENCE</scope>
    <source>
        <strain evidence="4">CGMCC 4.7430</strain>
    </source>
</reference>
<dbReference type="PANTHER" id="PTHR43877:SF1">
    <property type="entry name" value="ACETYLTRANSFERASE"/>
    <property type="match status" value="1"/>
</dbReference>
<dbReference type="EMBL" id="BMNK01000024">
    <property type="protein sequence ID" value="GGP17502.1"/>
    <property type="molecule type" value="Genomic_DNA"/>
</dbReference>
<proteinExistence type="predicted"/>
<evidence type="ECO:0000259" key="3">
    <source>
        <dbReference type="PROSITE" id="PS51186"/>
    </source>
</evidence>
<dbReference type="PROSITE" id="PS51186">
    <property type="entry name" value="GNAT"/>
    <property type="match status" value="1"/>
</dbReference>
<dbReference type="InterPro" id="IPR050832">
    <property type="entry name" value="Bact_Acetyltransf"/>
</dbReference>
<dbReference type="Proteomes" id="UP000660745">
    <property type="component" value="Unassembled WGS sequence"/>
</dbReference>
<name>A0A918E9W5_9ACTN</name>
<keyword evidence="5" id="KW-1185">Reference proteome</keyword>
<evidence type="ECO:0000256" key="1">
    <source>
        <dbReference type="ARBA" id="ARBA00022679"/>
    </source>
</evidence>
<organism evidence="4 5">
    <name type="scientific">Nonomuraea glycinis</name>
    <dbReference type="NCBI Taxonomy" id="2047744"/>
    <lineage>
        <taxon>Bacteria</taxon>
        <taxon>Bacillati</taxon>
        <taxon>Actinomycetota</taxon>
        <taxon>Actinomycetes</taxon>
        <taxon>Streptosporangiales</taxon>
        <taxon>Streptosporangiaceae</taxon>
        <taxon>Nonomuraea</taxon>
    </lineage>
</organism>
<keyword evidence="2" id="KW-0012">Acyltransferase</keyword>
<sequence>MAAVHPVIAAHAARVRAVDPLAGGQVGLPAPGPNEGAIEVADAVGLTSVDRLDPGTMNATWSPLVVHRLWGRVGGRDPEAALGALLDRWLAGLSGERGPDKALAVQWPSRDTAAVRALTMRGFAPMVVTAARPSGAVRSGLPAAVGRVRMRAATQADTGDVARLYEALVAYDAQFGWVTMRPSTRNGIAESLGSLMHDSWCWVAEVDGVVAGIVMVEPPQRARWVASAVTTSPIAYLSAMYADPAVRGQGVGAAMVAVAHAHLDASGVATTVLHHAVPNPLSAPFWARQGYRPVLTQWVRHLPPG</sequence>
<dbReference type="SUPFAM" id="SSF55729">
    <property type="entry name" value="Acyl-CoA N-acyltransferases (Nat)"/>
    <property type="match status" value="1"/>
</dbReference>
<dbReference type="Pfam" id="PF00583">
    <property type="entry name" value="Acetyltransf_1"/>
    <property type="match status" value="1"/>
</dbReference>
<dbReference type="InterPro" id="IPR016181">
    <property type="entry name" value="Acyl_CoA_acyltransferase"/>
</dbReference>
<dbReference type="AlphaFoldDB" id="A0A918E9W5"/>
<protein>
    <submittedName>
        <fullName evidence="4">N-acetyltransferase</fullName>
    </submittedName>
</protein>
<evidence type="ECO:0000313" key="4">
    <source>
        <dbReference type="EMBL" id="GGP17502.1"/>
    </source>
</evidence>
<dbReference type="GO" id="GO:0016747">
    <property type="term" value="F:acyltransferase activity, transferring groups other than amino-acyl groups"/>
    <property type="evidence" value="ECO:0007669"/>
    <property type="project" value="InterPro"/>
</dbReference>
<gene>
    <name evidence="4" type="ORF">GCM10012278_86250</name>
</gene>
<accession>A0A918E9W5</accession>
<dbReference type="PANTHER" id="PTHR43877">
    <property type="entry name" value="AMINOALKYLPHOSPHONATE N-ACETYLTRANSFERASE-RELATED-RELATED"/>
    <property type="match status" value="1"/>
</dbReference>
<comment type="caution">
    <text evidence="4">The sequence shown here is derived from an EMBL/GenBank/DDBJ whole genome shotgun (WGS) entry which is preliminary data.</text>
</comment>
<dbReference type="Gene3D" id="3.40.630.30">
    <property type="match status" value="1"/>
</dbReference>
<evidence type="ECO:0000256" key="2">
    <source>
        <dbReference type="ARBA" id="ARBA00023315"/>
    </source>
</evidence>
<keyword evidence="1" id="KW-0808">Transferase</keyword>